<keyword evidence="1" id="KW-0812">Transmembrane</keyword>
<dbReference type="InterPro" id="IPR051922">
    <property type="entry name" value="Bact_Sporulation_Assoc"/>
</dbReference>
<dbReference type="Pfam" id="PF08486">
    <property type="entry name" value="SpoIID"/>
    <property type="match status" value="1"/>
</dbReference>
<keyword evidence="1" id="KW-0472">Membrane</keyword>
<dbReference type="PANTHER" id="PTHR30032">
    <property type="entry name" value="N-ACETYLMURAMOYL-L-ALANINE AMIDASE-RELATED"/>
    <property type="match status" value="1"/>
</dbReference>
<keyword evidence="1" id="KW-1133">Transmembrane helix</keyword>
<accession>A0A7X2NHW7</accession>
<gene>
    <name evidence="3" type="ORF">FYJ39_00155</name>
</gene>
<sequence length="762" mass="84244">MKNRMIAWVTGVVSIVIILMVIIVAIEPPKDGITRAQAFKALALSLISKEDCEKKEEERGSSYFSAKEKDNWFVKYMDFLYEEQYLNEELSVPTLASAQGFLTYGEAAFIAGRISGRLKRQVGATKYNRDSVYPQEEWWELYDGILQETDPEGLVRMVEGVLYGTPSNLPQANSWTAYTTEGNYGFQGLALDAYLDCKIRFLAREGEMIAMRELVSEDVVYENVWLTQKDAGYFKAYLGTSYREFPMNDTMENSQDMVNLLADLHMEKGKLTKITMKKDRIRGKVLSVTDNAIEIEGYGEVPLADNFHVYKAYGDFKVMTAGDILVGYDLQEFVTAEGRLCAALLEREFDAKTIRVLLMDSEFKSVFHPNADLVLGSPAVMKYETSGGKTESEHLEAGTELLIAPEDDRLQYGRITITPDKEDGITIRSIKRSNGTPSYSGSLEIKAEDGGLVLVNDLYLEEYLTKVVPSEMPASYEMEALKAQAVCARTYAYRQIQGNAYSQYGAHVDDSINFQVYNNADTNERTGRAVKETYGKMLICEGKPINAFYYSTSCGHTTDGSVWGEGGASLPYLKAREIKSGGNVLDEDDNESFDAFIRGDDPAAYESPCPMFRWETDISAGMVNAQLNTVGVVQDLVITERGPGGIASVLKVVGSDGTDYIKGQSAIRSALGNRELVIQKKDGNSMKGSPTLPSAFISVEKRVSGEGEVSFHIYGGGYGHGVGMSQNGAQKMAKEGMDYASILSFFYQGTELMEVSGDAASE</sequence>
<feature type="domain" description="Sporulation stage II protein D amidase enhancer LytB N-terminal" evidence="2">
    <location>
        <begin position="449"/>
        <end position="538"/>
    </location>
</feature>
<organism evidence="3 4">
    <name type="scientific">Clostridium porci</name>
    <dbReference type="NCBI Taxonomy" id="2605778"/>
    <lineage>
        <taxon>Bacteria</taxon>
        <taxon>Bacillati</taxon>
        <taxon>Bacillota</taxon>
        <taxon>Clostridia</taxon>
        <taxon>Eubacteriales</taxon>
        <taxon>Clostridiaceae</taxon>
        <taxon>Clostridium</taxon>
    </lineage>
</organism>
<dbReference type="Proteomes" id="UP000429958">
    <property type="component" value="Unassembled WGS sequence"/>
</dbReference>
<comment type="caution">
    <text evidence="3">The sequence shown here is derived from an EMBL/GenBank/DDBJ whole genome shotgun (WGS) entry which is preliminary data.</text>
</comment>
<evidence type="ECO:0000256" key="1">
    <source>
        <dbReference type="SAM" id="Phobius"/>
    </source>
</evidence>
<dbReference type="AlphaFoldDB" id="A0A7X2NHW7"/>
<dbReference type="RefSeq" id="WP_154470459.1">
    <property type="nucleotide sequence ID" value="NZ_DBEWUL010000183.1"/>
</dbReference>
<name>A0A7X2NHW7_9CLOT</name>
<keyword evidence="4" id="KW-1185">Reference proteome</keyword>
<evidence type="ECO:0000313" key="4">
    <source>
        <dbReference type="Proteomes" id="UP000429958"/>
    </source>
</evidence>
<dbReference type="EMBL" id="VUMD01000001">
    <property type="protein sequence ID" value="MSS35030.1"/>
    <property type="molecule type" value="Genomic_DNA"/>
</dbReference>
<evidence type="ECO:0000313" key="3">
    <source>
        <dbReference type="EMBL" id="MSS35030.1"/>
    </source>
</evidence>
<evidence type="ECO:0000259" key="2">
    <source>
        <dbReference type="Pfam" id="PF08486"/>
    </source>
</evidence>
<reference evidence="3 4" key="1">
    <citation type="submission" date="2019-08" db="EMBL/GenBank/DDBJ databases">
        <title>In-depth cultivation of the pig gut microbiome towards novel bacterial diversity and tailored functional studies.</title>
        <authorList>
            <person name="Wylensek D."/>
            <person name="Hitch T.C.A."/>
            <person name="Clavel T."/>
        </authorList>
    </citation>
    <scope>NUCLEOTIDE SEQUENCE [LARGE SCALE GENOMIC DNA]</scope>
    <source>
        <strain evidence="3 4">WCA-389-WT-23D1</strain>
    </source>
</reference>
<dbReference type="GO" id="GO:0030435">
    <property type="term" value="P:sporulation resulting in formation of a cellular spore"/>
    <property type="evidence" value="ECO:0007669"/>
    <property type="project" value="InterPro"/>
</dbReference>
<dbReference type="NCBIfam" id="TIGR02669">
    <property type="entry name" value="SpoIID_LytB"/>
    <property type="match status" value="1"/>
</dbReference>
<dbReference type="GO" id="GO:0030288">
    <property type="term" value="C:outer membrane-bounded periplasmic space"/>
    <property type="evidence" value="ECO:0007669"/>
    <property type="project" value="TreeGrafter"/>
</dbReference>
<dbReference type="InterPro" id="IPR013693">
    <property type="entry name" value="SpoIID/LytB_N"/>
</dbReference>
<protein>
    <submittedName>
        <fullName evidence="3">SpoIID/LytB domain-containing protein</fullName>
    </submittedName>
</protein>
<dbReference type="PANTHER" id="PTHR30032:SF4">
    <property type="entry name" value="AMIDASE ENHANCER"/>
    <property type="match status" value="1"/>
</dbReference>
<proteinExistence type="predicted"/>
<feature type="transmembrane region" description="Helical" evidence="1">
    <location>
        <begin position="7"/>
        <end position="26"/>
    </location>
</feature>
<dbReference type="InterPro" id="IPR013486">
    <property type="entry name" value="SpoIID/LytB"/>
</dbReference>